<dbReference type="AlphaFoldDB" id="A0AA38N5W4"/>
<gene>
    <name evidence="3" type="ORF">DFJ43DRAFT_4698</name>
</gene>
<comment type="caution">
    <text evidence="3">The sequence shown here is derived from an EMBL/GenBank/DDBJ whole genome shotgun (WGS) entry which is preliminary data.</text>
</comment>
<feature type="region of interest" description="Disordered" evidence="1">
    <location>
        <begin position="137"/>
        <end position="231"/>
    </location>
</feature>
<keyword evidence="2" id="KW-0472">Membrane</keyword>
<keyword evidence="2" id="KW-1133">Transmembrane helix</keyword>
<feature type="compositionally biased region" description="Low complexity" evidence="1">
    <location>
        <begin position="18"/>
        <end position="45"/>
    </location>
</feature>
<feature type="region of interest" description="Disordered" evidence="1">
    <location>
        <begin position="10"/>
        <end position="45"/>
    </location>
</feature>
<keyword evidence="4" id="KW-1185">Reference proteome</keyword>
<feature type="compositionally biased region" description="Basic and acidic residues" evidence="1">
    <location>
        <begin position="166"/>
        <end position="177"/>
    </location>
</feature>
<proteinExistence type="predicted"/>
<dbReference type="EMBL" id="JANVFO010000001">
    <property type="protein sequence ID" value="KAJ3737537.1"/>
    <property type="molecule type" value="Genomic_DNA"/>
</dbReference>
<evidence type="ECO:0000313" key="3">
    <source>
        <dbReference type="EMBL" id="KAJ3737537.1"/>
    </source>
</evidence>
<protein>
    <submittedName>
        <fullName evidence="3">Uncharacterized protein</fullName>
    </submittedName>
</protein>
<dbReference type="Proteomes" id="UP001176059">
    <property type="component" value="Unassembled WGS sequence"/>
</dbReference>
<feature type="transmembrane region" description="Helical" evidence="2">
    <location>
        <begin position="56"/>
        <end position="73"/>
    </location>
</feature>
<evidence type="ECO:0000256" key="2">
    <source>
        <dbReference type="SAM" id="Phobius"/>
    </source>
</evidence>
<sequence>MVVITFRADSEATSPTISPNSILSVTSPSSTSSTASSTSSTDIDSNPATQVLTKNLLEWLFLAMAVLVVGSVIHRRIYVLKRNGLSIGSFFSARNPCRNIGTNPRPTRAFPSTFSSSLSAYDLANVPTAYNPFATSYASPSPHHRTHIQTRAMDIGPGGRRGGGMRNDHSESGDQKDTLPAYDKAGSPPGYTDSLPVVLSMNSIGFEQREGAPHSNDPVPDYSLQEEVHDR</sequence>
<organism evidence="3 4">
    <name type="scientific">Lentinula guzmanii</name>
    <dbReference type="NCBI Taxonomy" id="2804957"/>
    <lineage>
        <taxon>Eukaryota</taxon>
        <taxon>Fungi</taxon>
        <taxon>Dikarya</taxon>
        <taxon>Basidiomycota</taxon>
        <taxon>Agaricomycotina</taxon>
        <taxon>Agaricomycetes</taxon>
        <taxon>Agaricomycetidae</taxon>
        <taxon>Agaricales</taxon>
        <taxon>Marasmiineae</taxon>
        <taxon>Omphalotaceae</taxon>
        <taxon>Lentinula</taxon>
    </lineage>
</organism>
<feature type="compositionally biased region" description="Gly residues" evidence="1">
    <location>
        <begin position="156"/>
        <end position="165"/>
    </location>
</feature>
<accession>A0AA38N5W4</accession>
<evidence type="ECO:0000256" key="1">
    <source>
        <dbReference type="SAM" id="MobiDB-lite"/>
    </source>
</evidence>
<reference evidence="3" key="2">
    <citation type="journal article" date="2023" name="Proc. Natl. Acad. Sci. U.S.A.">
        <title>A global phylogenomic analysis of the shiitake genus Lentinula.</title>
        <authorList>
            <person name="Sierra-Patev S."/>
            <person name="Min B."/>
            <person name="Naranjo-Ortiz M."/>
            <person name="Looney B."/>
            <person name="Konkel Z."/>
            <person name="Slot J.C."/>
            <person name="Sakamoto Y."/>
            <person name="Steenwyk J.L."/>
            <person name="Rokas A."/>
            <person name="Carro J."/>
            <person name="Camarero S."/>
            <person name="Ferreira P."/>
            <person name="Molpeceres G."/>
            <person name="Ruiz-Duenas F.J."/>
            <person name="Serrano A."/>
            <person name="Henrissat B."/>
            <person name="Drula E."/>
            <person name="Hughes K.W."/>
            <person name="Mata J.L."/>
            <person name="Ishikawa N.K."/>
            <person name="Vargas-Isla R."/>
            <person name="Ushijima S."/>
            <person name="Smith C.A."/>
            <person name="Donoghue J."/>
            <person name="Ahrendt S."/>
            <person name="Andreopoulos W."/>
            <person name="He G."/>
            <person name="LaButti K."/>
            <person name="Lipzen A."/>
            <person name="Ng V."/>
            <person name="Riley R."/>
            <person name="Sandor L."/>
            <person name="Barry K."/>
            <person name="Martinez A.T."/>
            <person name="Xiao Y."/>
            <person name="Gibbons J.G."/>
            <person name="Terashima K."/>
            <person name="Grigoriev I.V."/>
            <person name="Hibbett D."/>
        </authorList>
    </citation>
    <scope>NUCLEOTIDE SEQUENCE</scope>
    <source>
        <strain evidence="3">ET3784</strain>
    </source>
</reference>
<reference evidence="3" key="1">
    <citation type="submission" date="2022-08" db="EMBL/GenBank/DDBJ databases">
        <authorList>
            <consortium name="DOE Joint Genome Institute"/>
            <person name="Min B."/>
            <person name="Sierra-Patev S."/>
            <person name="Naranjo-Ortiz M."/>
            <person name="Looney B."/>
            <person name="Konkel Z."/>
            <person name="Slot J.C."/>
            <person name="Sakamoto Y."/>
            <person name="Steenwyk J.L."/>
            <person name="Rokas A."/>
            <person name="Carro J."/>
            <person name="Camarero S."/>
            <person name="Ferreira P."/>
            <person name="Molpeceres G."/>
            <person name="Ruiz-duenas F.J."/>
            <person name="Serrano A."/>
            <person name="Henrissat B."/>
            <person name="Drula E."/>
            <person name="Hughes K.W."/>
            <person name="Mata J.L."/>
            <person name="Ishikawa N.K."/>
            <person name="Vargas-Isla R."/>
            <person name="Ushijima S."/>
            <person name="Smith C.A."/>
            <person name="Ahrendt S."/>
            <person name="Andreopoulos W."/>
            <person name="He G."/>
            <person name="LaButti K."/>
            <person name="Lipzen A."/>
            <person name="Ng V."/>
            <person name="Riley R."/>
            <person name="Sandor L."/>
            <person name="Barry K."/>
            <person name="Martinez A.T."/>
            <person name="Xiao Y."/>
            <person name="Gibbons J.G."/>
            <person name="Terashima K."/>
            <person name="Hibbett D.S."/>
            <person name="Grigoriev I.V."/>
        </authorList>
    </citation>
    <scope>NUCLEOTIDE SEQUENCE</scope>
    <source>
        <strain evidence="3">ET3784</strain>
    </source>
</reference>
<keyword evidence="2" id="KW-0812">Transmembrane</keyword>
<evidence type="ECO:0000313" key="4">
    <source>
        <dbReference type="Proteomes" id="UP001176059"/>
    </source>
</evidence>
<name>A0AA38N5W4_9AGAR</name>